<evidence type="ECO:0000256" key="1">
    <source>
        <dbReference type="ARBA" id="ARBA00022574"/>
    </source>
</evidence>
<dbReference type="GO" id="GO:0000226">
    <property type="term" value="P:microtubule cytoskeleton organization"/>
    <property type="evidence" value="ECO:0007669"/>
    <property type="project" value="TreeGrafter"/>
</dbReference>
<dbReference type="SMART" id="SM00320">
    <property type="entry name" value="WD40"/>
    <property type="match status" value="2"/>
</dbReference>
<proteinExistence type="predicted"/>
<dbReference type="InterPro" id="IPR050630">
    <property type="entry name" value="WD_repeat_EMAP"/>
</dbReference>
<gene>
    <name evidence="4" type="ORF">MEDL_40336</name>
</gene>
<sequence>MYHFVSKSDGSFAWEMKGEMCGKYHQCPRDRYKMATKQISFTNGHRDPVVDIDFSADLFHNHFLLRSCTNAPEILYWNAQNLDEVDMSECREVSWMTEKCKITASNIGLWWSKLEQEGDINCVDVYTDSSLIVMGDSCGNVCLYRYPCDRKGMYCHMYHGHAAVHNVSFSRDGHYVISVGGKDSCVIQWKIV</sequence>
<dbReference type="PANTHER" id="PTHR13720:SF58">
    <property type="entry name" value="HELP DOMAIN-CONTAINING PROTEIN"/>
    <property type="match status" value="1"/>
</dbReference>
<keyword evidence="1" id="KW-0853">WD repeat</keyword>
<feature type="domain" description="EML-like second beta-propeller" evidence="3">
    <location>
        <begin position="35"/>
        <end position="191"/>
    </location>
</feature>
<reference evidence="4" key="1">
    <citation type="submission" date="2021-03" db="EMBL/GenBank/DDBJ databases">
        <authorList>
            <person name="Bekaert M."/>
        </authorList>
    </citation>
    <scope>NUCLEOTIDE SEQUENCE</scope>
</reference>
<dbReference type="SUPFAM" id="SSF50960">
    <property type="entry name" value="TolB, C-terminal domain"/>
    <property type="match status" value="1"/>
</dbReference>
<dbReference type="InterPro" id="IPR015943">
    <property type="entry name" value="WD40/YVTN_repeat-like_dom_sf"/>
</dbReference>
<dbReference type="Gene3D" id="2.130.10.10">
    <property type="entry name" value="YVTN repeat-like/Quinoprotein amine dehydrogenase"/>
    <property type="match status" value="1"/>
</dbReference>
<organism evidence="4 5">
    <name type="scientific">Mytilus edulis</name>
    <name type="common">Blue mussel</name>
    <dbReference type="NCBI Taxonomy" id="6550"/>
    <lineage>
        <taxon>Eukaryota</taxon>
        <taxon>Metazoa</taxon>
        <taxon>Spiralia</taxon>
        <taxon>Lophotrochozoa</taxon>
        <taxon>Mollusca</taxon>
        <taxon>Bivalvia</taxon>
        <taxon>Autobranchia</taxon>
        <taxon>Pteriomorphia</taxon>
        <taxon>Mytilida</taxon>
        <taxon>Mytiloidea</taxon>
        <taxon>Mytilidae</taxon>
        <taxon>Mytilinae</taxon>
        <taxon>Mytilus</taxon>
    </lineage>
</organism>
<dbReference type="InterPro" id="IPR001680">
    <property type="entry name" value="WD40_rpt"/>
</dbReference>
<dbReference type="OrthoDB" id="9753767at2759"/>
<dbReference type="GO" id="GO:0072686">
    <property type="term" value="C:mitotic spindle"/>
    <property type="evidence" value="ECO:0007669"/>
    <property type="project" value="TreeGrafter"/>
</dbReference>
<keyword evidence="2" id="KW-0677">Repeat</keyword>
<evidence type="ECO:0000313" key="4">
    <source>
        <dbReference type="EMBL" id="CAG2227321.1"/>
    </source>
</evidence>
<dbReference type="AlphaFoldDB" id="A0A8S3T1W7"/>
<keyword evidence="5" id="KW-1185">Reference proteome</keyword>
<dbReference type="Pfam" id="PF23414">
    <property type="entry name" value="Beta-prop_EML_2"/>
    <property type="match status" value="1"/>
</dbReference>
<dbReference type="PANTHER" id="PTHR13720">
    <property type="entry name" value="WD-40 REPEAT PROTEIN"/>
    <property type="match status" value="1"/>
</dbReference>
<dbReference type="EMBL" id="CAJPWZ010001960">
    <property type="protein sequence ID" value="CAG2227321.1"/>
    <property type="molecule type" value="Genomic_DNA"/>
</dbReference>
<dbReference type="Proteomes" id="UP000683360">
    <property type="component" value="Unassembled WGS sequence"/>
</dbReference>
<accession>A0A8S3T1W7</accession>
<dbReference type="GO" id="GO:0008017">
    <property type="term" value="F:microtubule binding"/>
    <property type="evidence" value="ECO:0007669"/>
    <property type="project" value="TreeGrafter"/>
</dbReference>
<evidence type="ECO:0000313" key="5">
    <source>
        <dbReference type="Proteomes" id="UP000683360"/>
    </source>
</evidence>
<name>A0A8S3T1W7_MYTED</name>
<protein>
    <submittedName>
        <fullName evidence="4">EML1_2</fullName>
    </submittedName>
</protein>
<comment type="caution">
    <text evidence="4">The sequence shown here is derived from an EMBL/GenBank/DDBJ whole genome shotgun (WGS) entry which is preliminary data.</text>
</comment>
<evidence type="ECO:0000256" key="2">
    <source>
        <dbReference type="ARBA" id="ARBA00022737"/>
    </source>
</evidence>
<dbReference type="InterPro" id="IPR055442">
    <property type="entry name" value="Beta-prop_EML-like_2nd"/>
</dbReference>
<evidence type="ECO:0000259" key="3">
    <source>
        <dbReference type="Pfam" id="PF23414"/>
    </source>
</evidence>